<feature type="domain" description="ATP-grasp" evidence="4">
    <location>
        <begin position="119"/>
        <end position="328"/>
    </location>
</feature>
<dbReference type="Proteomes" id="UP000019275">
    <property type="component" value="Unassembled WGS sequence"/>
</dbReference>
<dbReference type="Gene3D" id="3.30.1490.20">
    <property type="entry name" value="ATP-grasp fold, A domain"/>
    <property type="match status" value="1"/>
</dbReference>
<reference evidence="5 6" key="1">
    <citation type="journal article" date="2014" name="Genome Announc.">
        <title>Draft Genome Sequence of the Carrageenan-Degrading Bacterium Cellulophaga sp. Strain KL-A, Isolated from Decaying Marine Algae.</title>
        <authorList>
            <person name="Shan D."/>
            <person name="Ying J."/>
            <person name="Li X."/>
            <person name="Gao Z."/>
            <person name="Wei G."/>
            <person name="Shao Z."/>
        </authorList>
    </citation>
    <scope>NUCLEOTIDE SEQUENCE [LARGE SCALE GENOMIC DNA]</scope>
    <source>
        <strain evidence="5 6">KL-A</strain>
    </source>
</reference>
<dbReference type="Pfam" id="PF07478">
    <property type="entry name" value="Dala_Dala_lig_C"/>
    <property type="match status" value="1"/>
</dbReference>
<dbReference type="EMBL" id="ARZX01000015">
    <property type="protein sequence ID" value="EWH12962.1"/>
    <property type="molecule type" value="Genomic_DNA"/>
</dbReference>
<evidence type="ECO:0000256" key="2">
    <source>
        <dbReference type="ARBA" id="ARBA00022598"/>
    </source>
</evidence>
<keyword evidence="3" id="KW-0067">ATP-binding</keyword>
<dbReference type="PANTHER" id="PTHR23132">
    <property type="entry name" value="D-ALANINE--D-ALANINE LIGASE"/>
    <property type="match status" value="1"/>
</dbReference>
<name>A0ABN0RM41_9FLAO</name>
<evidence type="ECO:0000259" key="4">
    <source>
        <dbReference type="PROSITE" id="PS50975"/>
    </source>
</evidence>
<dbReference type="InterPro" id="IPR011761">
    <property type="entry name" value="ATP-grasp"/>
</dbReference>
<dbReference type="PANTHER" id="PTHR23132:SF23">
    <property type="entry name" value="D-ALANINE--D-ALANINE LIGASE B"/>
    <property type="match status" value="1"/>
</dbReference>
<dbReference type="InterPro" id="IPR013815">
    <property type="entry name" value="ATP_grasp_subdomain_1"/>
</dbReference>
<dbReference type="InterPro" id="IPR011095">
    <property type="entry name" value="Dala_Dala_lig_C"/>
</dbReference>
<keyword evidence="6" id="KW-1185">Reference proteome</keyword>
<accession>A0ABN0RM41</accession>
<dbReference type="RefSeq" id="WP_034645995.1">
    <property type="nucleotide sequence ID" value="NZ_ARZX01000015.1"/>
</dbReference>
<comment type="similarity">
    <text evidence="1">Belongs to the D-alanine--D-alanine ligase family.</text>
</comment>
<dbReference type="PROSITE" id="PS50975">
    <property type="entry name" value="ATP_GRASP"/>
    <property type="match status" value="1"/>
</dbReference>
<dbReference type="SUPFAM" id="SSF56059">
    <property type="entry name" value="Glutathione synthetase ATP-binding domain-like"/>
    <property type="match status" value="1"/>
</dbReference>
<evidence type="ECO:0000313" key="5">
    <source>
        <dbReference type="EMBL" id="EWH12962.1"/>
    </source>
</evidence>
<keyword evidence="3" id="KW-0547">Nucleotide-binding</keyword>
<evidence type="ECO:0000256" key="1">
    <source>
        <dbReference type="ARBA" id="ARBA00010871"/>
    </source>
</evidence>
<dbReference type="Gene3D" id="3.30.470.20">
    <property type="entry name" value="ATP-grasp fold, B domain"/>
    <property type="match status" value="1"/>
</dbReference>
<evidence type="ECO:0000256" key="3">
    <source>
        <dbReference type="PROSITE-ProRule" id="PRU00409"/>
    </source>
</evidence>
<sequence>MIAILYQKNLPPIRDGIQKPMKPDGYSDSGADIACELHNNSIKISTPVDNPSIENNLDWVFPDTEEGIQNAINKGATVFWLNTILYKTHPIEKFFNLNNYFVGQLPSVVDIYDDKWTTNKLLKENGILIPETTLITEGDTINYKGDFPIVVKPIRGRGSQGVSLVKNEKELNAKLSSLFLSKQYGTSVYLEQFLSGQEITITVMPSGSYIINNNKKQFTTAWCLPPVKRFNHQNGIAPYNGTVAVIKNSALLDNSERNSNQIIAVCKQCEKVAELLHIKAPIRIDCRADEKGNYYLFDVNMKPNMTGPSRPQRKNQDSLSSLAARGIGWNYFDLLKNMLNQKWTANL</sequence>
<proteinExistence type="inferred from homology"/>
<evidence type="ECO:0000313" key="6">
    <source>
        <dbReference type="Proteomes" id="UP000019275"/>
    </source>
</evidence>
<gene>
    <name evidence="5" type="ORF">KLA_11525</name>
</gene>
<protein>
    <submittedName>
        <fullName evidence="5">ATP-grasp fold domain-containing protein</fullName>
    </submittedName>
</protein>
<keyword evidence="2" id="KW-0436">Ligase</keyword>
<comment type="caution">
    <text evidence="5">The sequence shown here is derived from an EMBL/GenBank/DDBJ whole genome shotgun (WGS) entry which is preliminary data.</text>
</comment>
<organism evidence="5 6">
    <name type="scientific">Cellulophaga geojensis KL-A</name>
    <dbReference type="NCBI Taxonomy" id="1328323"/>
    <lineage>
        <taxon>Bacteria</taxon>
        <taxon>Pseudomonadati</taxon>
        <taxon>Bacteroidota</taxon>
        <taxon>Flavobacteriia</taxon>
        <taxon>Flavobacteriales</taxon>
        <taxon>Flavobacteriaceae</taxon>
        <taxon>Cellulophaga</taxon>
    </lineage>
</organism>